<evidence type="ECO:0000313" key="4">
    <source>
        <dbReference type="Proteomes" id="UP000289555"/>
    </source>
</evidence>
<feature type="signal peptide" evidence="2">
    <location>
        <begin position="1"/>
        <end position="21"/>
    </location>
</feature>
<organism evidence="3 4">
    <name type="scientific">Vreelandella olivaria</name>
    <dbReference type="NCBI Taxonomy" id="390919"/>
    <lineage>
        <taxon>Bacteria</taxon>
        <taxon>Pseudomonadati</taxon>
        <taxon>Pseudomonadota</taxon>
        <taxon>Gammaproteobacteria</taxon>
        <taxon>Oceanospirillales</taxon>
        <taxon>Halomonadaceae</taxon>
        <taxon>Vreelandella</taxon>
    </lineage>
</organism>
<evidence type="ECO:0000313" key="3">
    <source>
        <dbReference type="EMBL" id="BBI48839.1"/>
    </source>
</evidence>
<feature type="compositionally biased region" description="Polar residues" evidence="1">
    <location>
        <begin position="36"/>
        <end position="57"/>
    </location>
</feature>
<accession>A0ABN5WPA9</accession>
<feature type="chain" id="PRO_5045823879" evidence="2">
    <location>
        <begin position="22"/>
        <end position="57"/>
    </location>
</feature>
<name>A0ABN5WPA9_9GAMM</name>
<gene>
    <name evidence="3" type="ORF">HORIV_12600</name>
</gene>
<dbReference type="EMBL" id="AP019416">
    <property type="protein sequence ID" value="BBI48839.1"/>
    <property type="molecule type" value="Genomic_DNA"/>
</dbReference>
<proteinExistence type="predicted"/>
<evidence type="ECO:0000256" key="2">
    <source>
        <dbReference type="SAM" id="SignalP"/>
    </source>
</evidence>
<sequence length="57" mass="5871">MKVLNATLVITLLLVSGVALAERGSGEDNEIVYPESASSQQGSALISSPSETLVINP</sequence>
<protein>
    <submittedName>
        <fullName evidence="3">Uncharacterized protein</fullName>
    </submittedName>
</protein>
<reference evidence="4" key="1">
    <citation type="journal article" date="2019" name="Microbiol. Resour. Announc.">
        <title>Complete Genome Sequence of Halomonas olivaria, a Moderately Halophilic Bacterium Isolated from Olive Processing Effluents, Obtained by Nanopore Sequencing.</title>
        <authorList>
            <person name="Nagata S."/>
            <person name="Ii K.M."/>
            <person name="Tsukimi T."/>
            <person name="Miura M.C."/>
            <person name="Galipon J."/>
            <person name="Arakawa K."/>
        </authorList>
    </citation>
    <scope>NUCLEOTIDE SEQUENCE [LARGE SCALE GENOMIC DNA]</scope>
    <source>
        <strain evidence="4">TYRC17</strain>
    </source>
</reference>
<dbReference type="Proteomes" id="UP000289555">
    <property type="component" value="Chromosome"/>
</dbReference>
<evidence type="ECO:0000256" key="1">
    <source>
        <dbReference type="SAM" id="MobiDB-lite"/>
    </source>
</evidence>
<feature type="region of interest" description="Disordered" evidence="1">
    <location>
        <begin position="34"/>
        <end position="57"/>
    </location>
</feature>
<keyword evidence="4" id="KW-1185">Reference proteome</keyword>
<keyword evidence="2" id="KW-0732">Signal</keyword>